<dbReference type="NCBIfam" id="TIGR02887">
    <property type="entry name" value="spore_ger_x_C"/>
    <property type="match status" value="1"/>
</dbReference>
<dbReference type="Proteomes" id="UP000192940">
    <property type="component" value="Chromosome I"/>
</dbReference>
<proteinExistence type="inferred from homology"/>
<keyword evidence="7" id="KW-0449">Lipoprotein</keyword>
<evidence type="ECO:0000256" key="1">
    <source>
        <dbReference type="ARBA" id="ARBA00004635"/>
    </source>
</evidence>
<dbReference type="Pfam" id="PF05504">
    <property type="entry name" value="Spore_GerAC"/>
    <property type="match status" value="1"/>
</dbReference>
<dbReference type="InterPro" id="IPR046953">
    <property type="entry name" value="Spore_GerAC-like_C"/>
</dbReference>
<evidence type="ECO:0000256" key="5">
    <source>
        <dbReference type="ARBA" id="ARBA00023136"/>
    </source>
</evidence>
<dbReference type="InterPro" id="IPR057336">
    <property type="entry name" value="GerAC_N"/>
</dbReference>
<keyword evidence="4" id="KW-0732">Signal</keyword>
<dbReference type="GO" id="GO:0009847">
    <property type="term" value="P:spore germination"/>
    <property type="evidence" value="ECO:0007669"/>
    <property type="project" value="InterPro"/>
</dbReference>
<evidence type="ECO:0000256" key="4">
    <source>
        <dbReference type="ARBA" id="ARBA00022729"/>
    </source>
</evidence>
<feature type="domain" description="Spore germination protein N-terminal" evidence="9">
    <location>
        <begin position="23"/>
        <end position="196"/>
    </location>
</feature>
<evidence type="ECO:0000259" key="8">
    <source>
        <dbReference type="Pfam" id="PF05504"/>
    </source>
</evidence>
<comment type="similarity">
    <text evidence="2">Belongs to the GerABKC lipoprotein family.</text>
</comment>
<feature type="domain" description="Spore germination GerAC-like C-terminal" evidence="8">
    <location>
        <begin position="222"/>
        <end position="388"/>
    </location>
</feature>
<keyword evidence="11" id="KW-1185">Reference proteome</keyword>
<reference evidence="10 11" key="1">
    <citation type="submission" date="2017-04" db="EMBL/GenBank/DDBJ databases">
        <authorList>
            <person name="Afonso C.L."/>
            <person name="Miller P.J."/>
            <person name="Scott M.A."/>
            <person name="Spackman E."/>
            <person name="Goraichik I."/>
            <person name="Dimitrov K.M."/>
            <person name="Suarez D.L."/>
            <person name="Swayne D.E."/>
        </authorList>
    </citation>
    <scope>NUCLEOTIDE SEQUENCE [LARGE SCALE GENOMIC DNA]</scope>
    <source>
        <strain evidence="10 11">N3/975</strain>
    </source>
</reference>
<gene>
    <name evidence="10" type="ORF">SAMN05661091_1849</name>
</gene>
<keyword evidence="6" id="KW-0564">Palmitate</keyword>
<dbReference type="InterPro" id="IPR038501">
    <property type="entry name" value="Spore_GerAC_C_sf"/>
</dbReference>
<evidence type="ECO:0000256" key="2">
    <source>
        <dbReference type="ARBA" id="ARBA00007886"/>
    </source>
</evidence>
<evidence type="ECO:0000256" key="6">
    <source>
        <dbReference type="ARBA" id="ARBA00023139"/>
    </source>
</evidence>
<protein>
    <submittedName>
        <fullName evidence="10">Spore germination protein KC</fullName>
    </submittedName>
</protein>
<dbReference type="STRING" id="1313296.SAMN05661091_1849"/>
<dbReference type="GO" id="GO:0016020">
    <property type="term" value="C:membrane"/>
    <property type="evidence" value="ECO:0007669"/>
    <property type="project" value="UniProtKB-SubCell"/>
</dbReference>
<dbReference type="PANTHER" id="PTHR35789:SF1">
    <property type="entry name" value="SPORE GERMINATION PROTEIN B3"/>
    <property type="match status" value="1"/>
</dbReference>
<accession>A0A1X7H6E0</accession>
<dbReference type="RefSeq" id="WP_208918718.1">
    <property type="nucleotide sequence ID" value="NZ_LT840184.1"/>
</dbReference>
<comment type="subcellular location">
    <subcellularLocation>
        <location evidence="1">Membrane</location>
        <topology evidence="1">Lipid-anchor</topology>
    </subcellularLocation>
</comment>
<keyword evidence="5" id="KW-0472">Membrane</keyword>
<evidence type="ECO:0000259" key="9">
    <source>
        <dbReference type="Pfam" id="PF25198"/>
    </source>
</evidence>
<dbReference type="EMBL" id="LT840184">
    <property type="protein sequence ID" value="SMF80570.1"/>
    <property type="molecule type" value="Genomic_DNA"/>
</dbReference>
<sequence>MKRYVLSLFLFLILTSFLTGCWNRRELNELAIAVGMGLDKVGEQYRVSVQVVNPKEVASSKGQGLSPAILYTMEGDTILEAVRRMSTLSARKIYFSHLRMLLIGESLAREGMAESLDLLLRDQEIRSDFYLVVTQNSSAEEVLKVMTPLESVPANKLFTTLETSEKYWSPSLTETLDETIKALIEEGRHPVLSGLRIVGDSEVGTSKKNVENIDIPTELKESGLAAFKQDKLIGWLNEEESKGYNYIRGNVKSTAGHVDCLGGGKVTTEVVRTKSEIKGRVVQGQPQVNVTLQAEQNIAAVECRNLELIKTETIRRIEKEAEAEIISLMESAIKKAQNSIGADIFGFGEAIRRADPKAWKKMKEDWDERYFSDLPVHIKVKVKIRRIGTVGDSFLNNTKE</sequence>
<dbReference type="AlphaFoldDB" id="A0A1X7H6E0"/>
<dbReference type="Gene3D" id="6.20.190.10">
    <property type="entry name" value="Nutrient germinant receptor protein C, domain 1"/>
    <property type="match status" value="1"/>
</dbReference>
<dbReference type="Pfam" id="PF25198">
    <property type="entry name" value="Spore_GerAC_N"/>
    <property type="match status" value="1"/>
</dbReference>
<dbReference type="InterPro" id="IPR008844">
    <property type="entry name" value="Spore_GerAC-like"/>
</dbReference>
<evidence type="ECO:0000313" key="10">
    <source>
        <dbReference type="EMBL" id="SMF80570.1"/>
    </source>
</evidence>
<evidence type="ECO:0000313" key="11">
    <source>
        <dbReference type="Proteomes" id="UP000192940"/>
    </source>
</evidence>
<keyword evidence="3" id="KW-0309">Germination</keyword>
<dbReference type="Gene3D" id="3.30.300.210">
    <property type="entry name" value="Nutrient germinant receptor protein C, domain 3"/>
    <property type="match status" value="1"/>
</dbReference>
<dbReference type="PANTHER" id="PTHR35789">
    <property type="entry name" value="SPORE GERMINATION PROTEIN B3"/>
    <property type="match status" value="1"/>
</dbReference>
<organism evidence="10 11">
    <name type="scientific">Paenibacillus uliginis N3/975</name>
    <dbReference type="NCBI Taxonomy" id="1313296"/>
    <lineage>
        <taxon>Bacteria</taxon>
        <taxon>Bacillati</taxon>
        <taxon>Bacillota</taxon>
        <taxon>Bacilli</taxon>
        <taxon>Bacillales</taxon>
        <taxon>Paenibacillaceae</taxon>
        <taxon>Paenibacillus</taxon>
    </lineage>
</organism>
<evidence type="ECO:0000256" key="3">
    <source>
        <dbReference type="ARBA" id="ARBA00022544"/>
    </source>
</evidence>
<dbReference type="PROSITE" id="PS51257">
    <property type="entry name" value="PROKAR_LIPOPROTEIN"/>
    <property type="match status" value="1"/>
</dbReference>
<evidence type="ECO:0000256" key="7">
    <source>
        <dbReference type="ARBA" id="ARBA00023288"/>
    </source>
</evidence>
<name>A0A1X7H6E0_9BACL</name>